<accession>A0A0G0AWT0</accession>
<dbReference type="GO" id="GO:0005737">
    <property type="term" value="C:cytoplasm"/>
    <property type="evidence" value="ECO:0007669"/>
    <property type="project" value="UniProtKB-UniRule"/>
</dbReference>
<sequence>MFKPVESNQNFPEMEKKWLKHWYEKGIVKKYLDKNKNSKKYFSFLDGPITANNPMGVHHAWGRTYKDLWPRFYNLLGYKQRFQNGFDCQGLWVEVEVEKELGLHSKKDIENLVPGDTKASVAKFVQLCKDRVKKYSGIQTEQSKRLGYFADWEHSYFTMSDENNYMIWNFLKKCFDHGWIYKGHESVPWCPRCETAISQHEMLTEDYKELVHESVILKLRIVETRHASSVQKNKNEYLLVWTTTPWTIPANIAVAVDKKADYCLVQGLVSKDSFFWVMKDLVEKVFTEGYGKIIKTVKGKELIGLKYSSPFDSLPIVKEIAKNNFDTFHTVIPTDDQIMPISATEGTGLVHTAVSAGTEDFMLGKKLGLPMIPVIADNADYLPGLGFLSGQNAKKHPEIILDFLREEDKKGNDCVFNIFRYKHRYPACWRCKTELVWKVEDEWYVAMDRPSQLKIKNEELRINKTLRERMVEVAKKIKWMPEFGLDRELDWLKNMHDWLISKKNRYWGLALPIYECECGEFEVIGSKEDLKKRAISGWKEFEGHTPHKPYIDEVKIKCQKCGRPLSRINDVGNPWLDAGIVAFSTIREGNQGEPLYNKDKNEWRKWFPANFITESFPGQFKNWFYALIAESTVLEDEAPFERVLGFGTQFGEDGRPMHKSWGNAIEFNEGADKIGVDVMRWMFARHNPADNMLFGYKKADEVRRQFYLMLWNIYKFFVEYANLDKFNVETRHASSLPESKNVLDKWILSRFVSLVITVEKNLKEFSAKDAALEIEKFVSDLSTWYIRRSRDRVWVNSDNKIDKNNFYETLYYILVNLSIIISPFIPFVAEEIYTNLTGGESVNLENWPTINLESKIKNSELENEMSLARKIVEAGQAERKLTGIKVRIPLANLQVKTELTSNFKSISSEVWNVVLKELNIKNITINKNFHYPEKEIKVTDEQLEKEGKLRELIREIQSQRKLKSLKTDEKINLTIPREFEKEEDFIAKRVLAKKISFGDKVEVQ</sequence>
<dbReference type="Gene3D" id="1.10.730.10">
    <property type="entry name" value="Isoleucyl-tRNA Synthetase, Domain 1"/>
    <property type="match status" value="1"/>
</dbReference>
<evidence type="ECO:0000256" key="6">
    <source>
        <dbReference type="ARBA" id="ARBA00023146"/>
    </source>
</evidence>
<dbReference type="InterPro" id="IPR013155">
    <property type="entry name" value="M/V/L/I-tRNA-synth_anticd-bd"/>
</dbReference>
<comment type="function">
    <text evidence="7">Catalyzes the attachment of isoleucine to tRNA(Ile). As IleRS can inadvertently accommodate and process structurally similar amino acids such as valine, to avoid such errors it has two additional distinct tRNA(Ile)-dependent editing activities. One activity is designated as 'pretransfer' editing and involves the hydrolysis of activated Val-AMP. The other activity is designated 'posttransfer' editing and involves deacylation of mischarged Val-tRNA(Ile).</text>
</comment>
<dbReference type="PRINTS" id="PR00984">
    <property type="entry name" value="TRNASYNTHILE"/>
</dbReference>
<comment type="caution">
    <text evidence="12">The sequence shown here is derived from an EMBL/GenBank/DDBJ whole genome shotgun (WGS) entry which is preliminary data.</text>
</comment>
<dbReference type="InterPro" id="IPR023586">
    <property type="entry name" value="Ile-tRNA-ligase_type2"/>
</dbReference>
<dbReference type="AlphaFoldDB" id="A0A0G0AWT0"/>
<dbReference type="GO" id="GO:0004822">
    <property type="term" value="F:isoleucine-tRNA ligase activity"/>
    <property type="evidence" value="ECO:0007669"/>
    <property type="project" value="UniProtKB-UniRule"/>
</dbReference>
<comment type="catalytic activity">
    <reaction evidence="8">
        <text>tRNA(Ile) + L-isoleucine + ATP = L-isoleucyl-tRNA(Ile) + AMP + diphosphate</text>
        <dbReference type="Rhea" id="RHEA:11060"/>
        <dbReference type="Rhea" id="RHEA-COMP:9666"/>
        <dbReference type="Rhea" id="RHEA-COMP:9695"/>
        <dbReference type="ChEBI" id="CHEBI:30616"/>
        <dbReference type="ChEBI" id="CHEBI:33019"/>
        <dbReference type="ChEBI" id="CHEBI:58045"/>
        <dbReference type="ChEBI" id="CHEBI:78442"/>
        <dbReference type="ChEBI" id="CHEBI:78528"/>
        <dbReference type="ChEBI" id="CHEBI:456215"/>
        <dbReference type="EC" id="6.1.1.5"/>
    </reaction>
</comment>
<feature type="domain" description="Aminoacyl-tRNA synthetase class Ia" evidence="10">
    <location>
        <begin position="17"/>
        <end position="686"/>
    </location>
</feature>
<dbReference type="Pfam" id="PF19302">
    <property type="entry name" value="DUF5915"/>
    <property type="match status" value="1"/>
</dbReference>
<evidence type="ECO:0000256" key="2">
    <source>
        <dbReference type="ARBA" id="ARBA00022598"/>
    </source>
</evidence>
<evidence type="ECO:0000313" key="12">
    <source>
        <dbReference type="EMBL" id="KKP61509.1"/>
    </source>
</evidence>
<dbReference type="InterPro" id="IPR009080">
    <property type="entry name" value="tRNAsynth_Ia_anticodon-bd"/>
</dbReference>
<dbReference type="InterPro" id="IPR033709">
    <property type="entry name" value="Anticodon_Ile_ABEc"/>
</dbReference>
<dbReference type="SUPFAM" id="SSF50677">
    <property type="entry name" value="ValRS/IleRS/LeuRS editing domain"/>
    <property type="match status" value="1"/>
</dbReference>
<dbReference type="CDD" id="cd07961">
    <property type="entry name" value="Anticodon_Ia_Ile_ABEc"/>
    <property type="match status" value="1"/>
</dbReference>
<dbReference type="STRING" id="1618484.UR56_C0012G0011"/>
<keyword evidence="6 12" id="KW-0030">Aminoacyl-tRNA synthetase</keyword>
<dbReference type="InterPro" id="IPR002300">
    <property type="entry name" value="aa-tRNA-synth_Ia"/>
</dbReference>
<dbReference type="Proteomes" id="UP000034004">
    <property type="component" value="Unassembled WGS sequence"/>
</dbReference>
<dbReference type="GO" id="GO:0005524">
    <property type="term" value="F:ATP binding"/>
    <property type="evidence" value="ECO:0007669"/>
    <property type="project" value="UniProtKB-KW"/>
</dbReference>
<keyword evidence="5" id="KW-0648">Protein biosynthesis</keyword>
<dbReference type="SUPFAM" id="SSF52374">
    <property type="entry name" value="Nucleotidylyl transferase"/>
    <property type="match status" value="1"/>
</dbReference>
<evidence type="ECO:0000256" key="9">
    <source>
        <dbReference type="NCBIfam" id="TIGR00392"/>
    </source>
</evidence>
<evidence type="ECO:0000256" key="5">
    <source>
        <dbReference type="ARBA" id="ARBA00022917"/>
    </source>
</evidence>
<evidence type="ECO:0000256" key="1">
    <source>
        <dbReference type="ARBA" id="ARBA00013165"/>
    </source>
</evidence>
<reference evidence="12 13" key="1">
    <citation type="journal article" date="2015" name="Nature">
        <title>rRNA introns, odd ribosomes, and small enigmatic genomes across a large radiation of phyla.</title>
        <authorList>
            <person name="Brown C.T."/>
            <person name="Hug L.A."/>
            <person name="Thomas B.C."/>
            <person name="Sharon I."/>
            <person name="Castelle C.J."/>
            <person name="Singh A."/>
            <person name="Wilkins M.J."/>
            <person name="Williams K.H."/>
            <person name="Banfield J.F."/>
        </authorList>
    </citation>
    <scope>NUCLEOTIDE SEQUENCE [LARGE SCALE GENOMIC DNA]</scope>
</reference>
<dbReference type="GO" id="GO:0006428">
    <property type="term" value="P:isoleucyl-tRNA aminoacylation"/>
    <property type="evidence" value="ECO:0007669"/>
    <property type="project" value="UniProtKB-UniRule"/>
</dbReference>
<dbReference type="InterPro" id="IPR002301">
    <property type="entry name" value="Ile-tRNA-ligase"/>
</dbReference>
<organism evidence="12 13">
    <name type="scientific">Candidatus Roizmanbacteria bacterium GW2011_GWC2_34_23</name>
    <dbReference type="NCBI Taxonomy" id="1618484"/>
    <lineage>
        <taxon>Bacteria</taxon>
        <taxon>Candidatus Roizmaniibacteriota</taxon>
    </lineage>
</organism>
<feature type="domain" description="Methionyl/Valyl/Leucyl/Isoleucyl-tRNA synthetase anticodon-binding" evidence="11">
    <location>
        <begin position="744"/>
        <end position="889"/>
    </location>
</feature>
<dbReference type="PANTHER" id="PTHR42780:SF1">
    <property type="entry name" value="ISOLEUCINE--TRNA LIGASE, CYTOPLASMIC"/>
    <property type="match status" value="1"/>
</dbReference>
<dbReference type="Gene3D" id="3.90.740.10">
    <property type="entry name" value="Valyl/Leucyl/Isoleucyl-tRNA synthetase, editing domain"/>
    <property type="match status" value="1"/>
</dbReference>
<dbReference type="PANTHER" id="PTHR42780">
    <property type="entry name" value="SOLEUCYL-TRNA SYNTHETASE"/>
    <property type="match status" value="1"/>
</dbReference>
<proteinExistence type="predicted"/>
<protein>
    <recommendedName>
        <fullName evidence="1 9">Isoleucine--tRNA ligase</fullName>
        <ecNumber evidence="1 9">6.1.1.5</ecNumber>
    </recommendedName>
</protein>
<keyword evidence="3" id="KW-0547">Nucleotide-binding</keyword>
<evidence type="ECO:0000313" key="13">
    <source>
        <dbReference type="Proteomes" id="UP000034004"/>
    </source>
</evidence>
<evidence type="ECO:0000259" key="11">
    <source>
        <dbReference type="Pfam" id="PF08264"/>
    </source>
</evidence>
<dbReference type="Pfam" id="PF00133">
    <property type="entry name" value="tRNA-synt_1"/>
    <property type="match status" value="1"/>
</dbReference>
<dbReference type="EC" id="6.1.1.5" evidence="1 9"/>
<dbReference type="EMBL" id="LBPR01000012">
    <property type="protein sequence ID" value="KKP61509.1"/>
    <property type="molecule type" value="Genomic_DNA"/>
</dbReference>
<keyword evidence="2" id="KW-0436">Ligase</keyword>
<dbReference type="GO" id="GO:0002161">
    <property type="term" value="F:aminoacyl-tRNA deacylase activity"/>
    <property type="evidence" value="ECO:0007669"/>
    <property type="project" value="InterPro"/>
</dbReference>
<evidence type="ECO:0000259" key="10">
    <source>
        <dbReference type="Pfam" id="PF00133"/>
    </source>
</evidence>
<gene>
    <name evidence="12" type="ORF">UR56_C0012G0011</name>
</gene>
<name>A0A0G0AWT0_9BACT</name>
<evidence type="ECO:0000256" key="3">
    <source>
        <dbReference type="ARBA" id="ARBA00022741"/>
    </source>
</evidence>
<dbReference type="Gene3D" id="3.40.50.620">
    <property type="entry name" value="HUPs"/>
    <property type="match status" value="2"/>
</dbReference>
<evidence type="ECO:0000256" key="8">
    <source>
        <dbReference type="ARBA" id="ARBA00048359"/>
    </source>
</evidence>
<keyword evidence="4" id="KW-0067">ATP-binding</keyword>
<dbReference type="InterPro" id="IPR014729">
    <property type="entry name" value="Rossmann-like_a/b/a_fold"/>
</dbReference>
<dbReference type="SUPFAM" id="SSF47323">
    <property type="entry name" value="Anticodon-binding domain of a subclass of class I aminoacyl-tRNA synthetases"/>
    <property type="match status" value="1"/>
</dbReference>
<dbReference type="InterPro" id="IPR009008">
    <property type="entry name" value="Val/Leu/Ile-tRNA-synth_edit"/>
</dbReference>
<dbReference type="GO" id="GO:0000049">
    <property type="term" value="F:tRNA binding"/>
    <property type="evidence" value="ECO:0007669"/>
    <property type="project" value="InterPro"/>
</dbReference>
<dbReference type="PATRIC" id="fig|1618484.3.peg.471"/>
<evidence type="ECO:0000256" key="7">
    <source>
        <dbReference type="ARBA" id="ARBA00025217"/>
    </source>
</evidence>
<evidence type="ECO:0000256" key="4">
    <source>
        <dbReference type="ARBA" id="ARBA00022840"/>
    </source>
</evidence>
<dbReference type="Pfam" id="PF08264">
    <property type="entry name" value="Anticodon_1"/>
    <property type="match status" value="1"/>
</dbReference>
<dbReference type="NCBIfam" id="TIGR00392">
    <property type="entry name" value="ileS"/>
    <property type="match status" value="1"/>
</dbReference>